<evidence type="ECO:0000313" key="3">
    <source>
        <dbReference type="Proteomes" id="UP000610760"/>
    </source>
</evidence>
<feature type="binding site" evidence="1">
    <location>
        <position position="395"/>
    </location>
    <ligand>
        <name>Mg(2+)</name>
        <dbReference type="ChEBI" id="CHEBI:18420"/>
        <label>1</label>
    </ligand>
</feature>
<evidence type="ECO:0000256" key="1">
    <source>
        <dbReference type="PIRSR" id="PIRSR605502-1"/>
    </source>
</evidence>
<comment type="caution">
    <text evidence="2">The sequence shown here is derived from an EMBL/GenBank/DDBJ whole genome shotgun (WGS) entry which is preliminary data.</text>
</comment>
<feature type="binding site" evidence="1">
    <location>
        <position position="182"/>
    </location>
    <ligand>
        <name>Mg(2+)</name>
        <dbReference type="ChEBI" id="CHEBI:18420"/>
        <label>1</label>
    </ligand>
</feature>
<keyword evidence="1" id="KW-0479">Metal-binding</keyword>
<accession>A0A926I8F7</accession>
<dbReference type="RefSeq" id="WP_249296205.1">
    <property type="nucleotide sequence ID" value="NZ_JACRSV010000005.1"/>
</dbReference>
<organism evidence="2 3">
    <name type="scientific">Fumia xinanensis</name>
    <dbReference type="NCBI Taxonomy" id="2763659"/>
    <lineage>
        <taxon>Bacteria</taxon>
        <taxon>Bacillati</taxon>
        <taxon>Bacillota</taxon>
        <taxon>Clostridia</taxon>
        <taxon>Eubacteriales</taxon>
        <taxon>Oscillospiraceae</taxon>
        <taxon>Fumia</taxon>
    </lineage>
</organism>
<proteinExistence type="predicted"/>
<dbReference type="Proteomes" id="UP000610760">
    <property type="component" value="Unassembled WGS sequence"/>
</dbReference>
<dbReference type="Pfam" id="PF03747">
    <property type="entry name" value="ADP_ribosyl_GH"/>
    <property type="match status" value="1"/>
</dbReference>
<sequence length="450" mass="50097">MNIDQKWFEHERYPGIGWYSLNLQNDFRQNTEEGKDVEQYEELVNAVSKLPAGPVREDCADVLFKAMLEAPVKEGYPYLEPSDLEEIREARPKNRKDFAPVPTGDALKEKIHGAWLGRICGCLLGKPVEGLNSKVIKKIIEAAGDTKLSGYFDPTPETIKDLELAEDRCWLRCVDGMPMDDDTNYTTLAAVWILKKYGRDFKPVNVVDSWLESMPKTSYCTAEQAAYLNAAIGIVPPKSAIFRNPFREWIGAQIRADYYGYINPGDTQSAAEMAWRDATVSHVKNGIYGEMFVAAMLAAAAVSSDIKEVIQAGLQEIPEKSRLTEAIEKVLSWYESGRSAEECLDEIHTMYDEANGYDWCHTIPNAMIVAACLLYGGMDYSKSICMAVETGFDTDCNGATVGSILGMMLGAKNIPAYWTKPLNNTVHTSIAGYESVKISDLVEITLSHLK</sequence>
<dbReference type="GO" id="GO:0046872">
    <property type="term" value="F:metal ion binding"/>
    <property type="evidence" value="ECO:0007669"/>
    <property type="project" value="UniProtKB-KW"/>
</dbReference>
<comment type="cofactor">
    <cofactor evidence="1">
        <name>Mg(2+)</name>
        <dbReference type="ChEBI" id="CHEBI:18420"/>
    </cofactor>
    <text evidence="1">Binds 2 magnesium ions per subunit.</text>
</comment>
<gene>
    <name evidence="2" type="ORF">H8710_12630</name>
</gene>
<feature type="binding site" evidence="1">
    <location>
        <position position="181"/>
    </location>
    <ligand>
        <name>Mg(2+)</name>
        <dbReference type="ChEBI" id="CHEBI:18420"/>
        <label>1</label>
    </ligand>
</feature>
<protein>
    <submittedName>
        <fullName evidence="2">ADP-ribosylglycohydrolase family protein</fullName>
    </submittedName>
</protein>
<dbReference type="AlphaFoldDB" id="A0A926I8F7"/>
<evidence type="ECO:0000313" key="2">
    <source>
        <dbReference type="EMBL" id="MBC8560912.1"/>
    </source>
</evidence>
<name>A0A926I8F7_9FIRM</name>
<keyword evidence="3" id="KW-1185">Reference proteome</keyword>
<dbReference type="SUPFAM" id="SSF101478">
    <property type="entry name" value="ADP-ribosylglycohydrolase"/>
    <property type="match status" value="1"/>
</dbReference>
<dbReference type="EMBL" id="JACRSV010000005">
    <property type="protein sequence ID" value="MBC8560912.1"/>
    <property type="molecule type" value="Genomic_DNA"/>
</dbReference>
<dbReference type="Gene3D" id="1.10.4080.10">
    <property type="entry name" value="ADP-ribosylation/Crystallin J1"/>
    <property type="match status" value="1"/>
</dbReference>
<dbReference type="InterPro" id="IPR005502">
    <property type="entry name" value="Ribosyl_crysJ1"/>
</dbReference>
<feature type="binding site" evidence="1">
    <location>
        <position position="393"/>
    </location>
    <ligand>
        <name>Mg(2+)</name>
        <dbReference type="ChEBI" id="CHEBI:18420"/>
        <label>1</label>
    </ligand>
</feature>
<reference evidence="2" key="1">
    <citation type="submission" date="2020-08" db="EMBL/GenBank/DDBJ databases">
        <title>Genome public.</title>
        <authorList>
            <person name="Liu C."/>
            <person name="Sun Q."/>
        </authorList>
    </citation>
    <scope>NUCLEOTIDE SEQUENCE</scope>
    <source>
        <strain evidence="2">NSJ-33</strain>
    </source>
</reference>
<keyword evidence="1" id="KW-0460">Magnesium</keyword>
<dbReference type="InterPro" id="IPR036705">
    <property type="entry name" value="Ribosyl_crysJ1_sf"/>
</dbReference>